<feature type="non-terminal residue" evidence="2">
    <location>
        <position position="102"/>
    </location>
</feature>
<keyword evidence="3" id="KW-1185">Reference proteome</keyword>
<evidence type="ECO:0000313" key="2">
    <source>
        <dbReference type="EMBL" id="KAB7497823.1"/>
    </source>
</evidence>
<proteinExistence type="predicted"/>
<dbReference type="Proteomes" id="UP000326759">
    <property type="component" value="Unassembled WGS sequence"/>
</dbReference>
<dbReference type="OrthoDB" id="5979286at2759"/>
<feature type="transmembrane region" description="Helical" evidence="1">
    <location>
        <begin position="15"/>
        <end position="35"/>
    </location>
</feature>
<keyword evidence="1" id="KW-1133">Transmembrane helix</keyword>
<protein>
    <submittedName>
        <fullName evidence="2">Pecanex-like protein 4</fullName>
    </submittedName>
</protein>
<organism evidence="2 3">
    <name type="scientific">Armadillidium nasatum</name>
    <dbReference type="NCBI Taxonomy" id="96803"/>
    <lineage>
        <taxon>Eukaryota</taxon>
        <taxon>Metazoa</taxon>
        <taxon>Ecdysozoa</taxon>
        <taxon>Arthropoda</taxon>
        <taxon>Crustacea</taxon>
        <taxon>Multicrustacea</taxon>
        <taxon>Malacostraca</taxon>
        <taxon>Eumalacostraca</taxon>
        <taxon>Peracarida</taxon>
        <taxon>Isopoda</taxon>
        <taxon>Oniscidea</taxon>
        <taxon>Crinocheta</taxon>
        <taxon>Armadillidiidae</taxon>
        <taxon>Armadillidium</taxon>
    </lineage>
</organism>
<keyword evidence="1" id="KW-0812">Transmembrane</keyword>
<evidence type="ECO:0000256" key="1">
    <source>
        <dbReference type="SAM" id="Phobius"/>
    </source>
</evidence>
<dbReference type="AlphaFoldDB" id="A0A5N5SUC5"/>
<evidence type="ECO:0000313" key="3">
    <source>
        <dbReference type="Proteomes" id="UP000326759"/>
    </source>
</evidence>
<reference evidence="2 3" key="1">
    <citation type="journal article" date="2019" name="PLoS Biol.">
        <title>Sex chromosomes control vertical transmission of feminizing Wolbachia symbionts in an isopod.</title>
        <authorList>
            <person name="Becking T."/>
            <person name="Chebbi M.A."/>
            <person name="Giraud I."/>
            <person name="Moumen B."/>
            <person name="Laverre T."/>
            <person name="Caubet Y."/>
            <person name="Peccoud J."/>
            <person name="Gilbert C."/>
            <person name="Cordaux R."/>
        </authorList>
    </citation>
    <scope>NUCLEOTIDE SEQUENCE [LARGE SCALE GENOMIC DNA]</scope>
    <source>
        <strain evidence="2">ANa2</strain>
        <tissue evidence="2">Whole body excluding digestive tract and cuticle</tissue>
    </source>
</reference>
<comment type="caution">
    <text evidence="2">The sequence shown here is derived from an EMBL/GenBank/DDBJ whole genome shotgun (WGS) entry which is preliminary data.</text>
</comment>
<dbReference type="EMBL" id="SEYY01019887">
    <property type="protein sequence ID" value="KAB7497823.1"/>
    <property type="molecule type" value="Genomic_DNA"/>
</dbReference>
<keyword evidence="1" id="KW-0472">Membrane</keyword>
<gene>
    <name evidence="2" type="primary">pcnx4_1</name>
    <name evidence="2" type="ORF">Anas_00787</name>
</gene>
<sequence length="102" mass="11713">MFSWTSVTESKQRKLINFILIGLNVALSPLLVLMAFFCSVLSFPLFPLFTLPCFLIGFPRPLRFWSYPVGYTANFCSDTIYYEQIMPYVTKALHQGIRSSSL</sequence>
<feature type="transmembrane region" description="Helical" evidence="1">
    <location>
        <begin position="41"/>
        <end position="58"/>
    </location>
</feature>
<accession>A0A5N5SUC5</accession>
<name>A0A5N5SUC5_9CRUS</name>